<organism evidence="1 2">
    <name type="scientific">Coccomyxa viridis</name>
    <dbReference type="NCBI Taxonomy" id="1274662"/>
    <lineage>
        <taxon>Eukaryota</taxon>
        <taxon>Viridiplantae</taxon>
        <taxon>Chlorophyta</taxon>
        <taxon>core chlorophytes</taxon>
        <taxon>Trebouxiophyceae</taxon>
        <taxon>Trebouxiophyceae incertae sedis</taxon>
        <taxon>Coccomyxaceae</taxon>
        <taxon>Coccomyxa</taxon>
    </lineage>
</organism>
<accession>A0ABP1GBK9</accession>
<keyword evidence="2" id="KW-1185">Reference proteome</keyword>
<name>A0ABP1GBK9_9CHLO</name>
<proteinExistence type="predicted"/>
<protein>
    <submittedName>
        <fullName evidence="1">G12937 protein</fullName>
    </submittedName>
</protein>
<dbReference type="Proteomes" id="UP001497392">
    <property type="component" value="Unassembled WGS sequence"/>
</dbReference>
<reference evidence="1 2" key="1">
    <citation type="submission" date="2024-06" db="EMBL/GenBank/DDBJ databases">
        <authorList>
            <person name="Kraege A."/>
            <person name="Thomma B."/>
        </authorList>
    </citation>
    <scope>NUCLEOTIDE SEQUENCE [LARGE SCALE GENOMIC DNA]</scope>
</reference>
<dbReference type="EMBL" id="CAXHTA020000021">
    <property type="protein sequence ID" value="CAL5229581.1"/>
    <property type="molecule type" value="Genomic_DNA"/>
</dbReference>
<evidence type="ECO:0000313" key="2">
    <source>
        <dbReference type="Proteomes" id="UP001497392"/>
    </source>
</evidence>
<comment type="caution">
    <text evidence="1">The sequence shown here is derived from an EMBL/GenBank/DDBJ whole genome shotgun (WGS) entry which is preliminary data.</text>
</comment>
<evidence type="ECO:0000313" key="1">
    <source>
        <dbReference type="EMBL" id="CAL5229581.1"/>
    </source>
</evidence>
<sequence>MALLHFEQRAEGQAPKRVWPDKYELMDEATKRRADAVKSAKVYIISGGRDYKLKNKDGCTVMEICRPQVHIVK</sequence>
<gene>
    <name evidence="1" type="primary">g12937</name>
    <name evidence="1" type="ORF">VP750_LOCUS11487</name>
</gene>